<evidence type="ECO:0000313" key="3">
    <source>
        <dbReference type="Proteomes" id="UP000092445"/>
    </source>
</evidence>
<proteinExistence type="predicted"/>
<keyword evidence="3" id="KW-1185">Reference proteome</keyword>
<evidence type="ECO:0000313" key="2">
    <source>
        <dbReference type="EnsemblMetazoa" id="GPAI047907-PA"/>
    </source>
</evidence>
<sequence>MADVSTASDGLHEGFGSCGGHGSRNSKLTFMARHCGNKFNETAHSPLRGNWQAHLAPLATPPPTVQLEPWRILLRRCFSKLRNCETSCHYTQRCISSPATSWHIRQTLAITLLRKDTIWKLIDRFTMITYSKDAFVCYVHDLVANYEVYNGRESNKQRKVVVYTPLTKSSSKEDDEEEEEEEEEKEEQQQHYQEMMLTTFSETKR</sequence>
<dbReference type="EnsemblMetazoa" id="GPAI047907-RA">
    <property type="protein sequence ID" value="GPAI047907-PA"/>
    <property type="gene ID" value="GPAI047907"/>
</dbReference>
<reference evidence="2" key="2">
    <citation type="submission" date="2020-05" db="UniProtKB">
        <authorList>
            <consortium name="EnsemblMetazoa"/>
        </authorList>
    </citation>
    <scope>IDENTIFICATION</scope>
    <source>
        <strain evidence="2">IAEA</strain>
    </source>
</reference>
<dbReference type="VEuPathDB" id="VectorBase:GPAI047907"/>
<dbReference type="Proteomes" id="UP000092445">
    <property type="component" value="Unassembled WGS sequence"/>
</dbReference>
<organism evidence="2 3">
    <name type="scientific">Glossina pallidipes</name>
    <name type="common">Tsetse fly</name>
    <dbReference type="NCBI Taxonomy" id="7398"/>
    <lineage>
        <taxon>Eukaryota</taxon>
        <taxon>Metazoa</taxon>
        <taxon>Ecdysozoa</taxon>
        <taxon>Arthropoda</taxon>
        <taxon>Hexapoda</taxon>
        <taxon>Insecta</taxon>
        <taxon>Pterygota</taxon>
        <taxon>Neoptera</taxon>
        <taxon>Endopterygota</taxon>
        <taxon>Diptera</taxon>
        <taxon>Brachycera</taxon>
        <taxon>Muscomorpha</taxon>
        <taxon>Hippoboscoidea</taxon>
        <taxon>Glossinidae</taxon>
        <taxon>Glossina</taxon>
    </lineage>
</organism>
<dbReference type="AlphaFoldDB" id="A0A1B0AJK6"/>
<protein>
    <submittedName>
        <fullName evidence="2">Uncharacterized protein</fullName>
    </submittedName>
</protein>
<accession>A0A1B0AJK6</accession>
<feature type="compositionally biased region" description="Acidic residues" evidence="1">
    <location>
        <begin position="173"/>
        <end position="186"/>
    </location>
</feature>
<feature type="compositionally biased region" description="Polar residues" evidence="1">
    <location>
        <begin position="190"/>
        <end position="205"/>
    </location>
</feature>
<reference evidence="3" key="1">
    <citation type="submission" date="2014-03" db="EMBL/GenBank/DDBJ databases">
        <authorList>
            <person name="Aksoy S."/>
            <person name="Warren W."/>
            <person name="Wilson R.K."/>
        </authorList>
    </citation>
    <scope>NUCLEOTIDE SEQUENCE [LARGE SCALE GENOMIC DNA]</scope>
    <source>
        <strain evidence="3">IAEA</strain>
    </source>
</reference>
<name>A0A1B0AJK6_GLOPL</name>
<feature type="region of interest" description="Disordered" evidence="1">
    <location>
        <begin position="165"/>
        <end position="205"/>
    </location>
</feature>
<evidence type="ECO:0000256" key="1">
    <source>
        <dbReference type="SAM" id="MobiDB-lite"/>
    </source>
</evidence>